<dbReference type="EMBL" id="QXML01000035">
    <property type="protein sequence ID" value="RIW11691.1"/>
    <property type="molecule type" value="Genomic_DNA"/>
</dbReference>
<evidence type="ECO:0000259" key="1">
    <source>
        <dbReference type="Pfam" id="PF00534"/>
    </source>
</evidence>
<dbReference type="PANTHER" id="PTHR46401">
    <property type="entry name" value="GLYCOSYLTRANSFERASE WBBK-RELATED"/>
    <property type="match status" value="1"/>
</dbReference>
<name>A0A418PLJ5_9BACT</name>
<proteinExistence type="predicted"/>
<feature type="domain" description="Glycosyl transferase family 1" evidence="1">
    <location>
        <begin position="207"/>
        <end position="307"/>
    </location>
</feature>
<dbReference type="PANTHER" id="PTHR46401:SF8">
    <property type="entry name" value="BLL6006 PROTEIN"/>
    <property type="match status" value="1"/>
</dbReference>
<reference evidence="2 3" key="1">
    <citation type="submission" date="2018-09" db="EMBL/GenBank/DDBJ databases">
        <authorList>
            <person name="Wang X."/>
            <person name="Du Z."/>
        </authorList>
    </citation>
    <scope>NUCLEOTIDE SEQUENCE [LARGE SCALE GENOMIC DNA]</scope>
    <source>
        <strain evidence="2 3">N3</strain>
    </source>
</reference>
<dbReference type="Pfam" id="PF00534">
    <property type="entry name" value="Glycos_transf_1"/>
    <property type="match status" value="1"/>
</dbReference>
<keyword evidence="2" id="KW-0808">Transferase</keyword>
<accession>A0A418PLJ5</accession>
<comment type="caution">
    <text evidence="2">The sequence shown here is derived from an EMBL/GenBank/DDBJ whole genome shotgun (WGS) entry which is preliminary data.</text>
</comment>
<dbReference type="SUPFAM" id="SSF53756">
    <property type="entry name" value="UDP-Glycosyltransferase/glycogen phosphorylase"/>
    <property type="match status" value="1"/>
</dbReference>
<dbReference type="Proteomes" id="UP000283522">
    <property type="component" value="Unassembled WGS sequence"/>
</dbReference>
<sequence length="317" mass="37355">MVNGIRKRIGIIFNFSHSWLGGVYYIQNIIKGLNLLEDEIKPTIVIFHNEDLSGFAKEINYTYLELVSWNFISIYKGYFLSWLFQKNLFIQDILDNFQLDGIYPLYDQPVSVKNKQIKIVAWFPDLQHKFYPKYFGFINLVFREIRLKLMLKNSNVLVVSSNDVASHFKKFYKIPSSCRIHVFPFISFVDGVNFENIDDLLVKYKLPKKYFIVSNQFYEHKNHIVVFKALSILKEKNIKTHIVFTGKMDDYRNPLFIKELENKIIDFGISEYVSLLGMIPRSDQLCLLKHSQAVIQPSLFEGWSTVIEDANFQKNIR</sequence>
<organism evidence="2 3">
    <name type="scientific">Algoriphagus lacus</name>
    <dbReference type="NCBI Taxonomy" id="2056311"/>
    <lineage>
        <taxon>Bacteria</taxon>
        <taxon>Pseudomonadati</taxon>
        <taxon>Bacteroidota</taxon>
        <taxon>Cytophagia</taxon>
        <taxon>Cytophagales</taxon>
        <taxon>Cyclobacteriaceae</taxon>
        <taxon>Algoriphagus</taxon>
    </lineage>
</organism>
<dbReference type="OrthoDB" id="9811239at2"/>
<evidence type="ECO:0000313" key="2">
    <source>
        <dbReference type="EMBL" id="RIW11691.1"/>
    </source>
</evidence>
<keyword evidence="3" id="KW-1185">Reference proteome</keyword>
<evidence type="ECO:0000313" key="3">
    <source>
        <dbReference type="Proteomes" id="UP000283522"/>
    </source>
</evidence>
<protein>
    <submittedName>
        <fullName evidence="2">Glycosyltransferase</fullName>
    </submittedName>
</protein>
<dbReference type="Gene3D" id="3.40.50.2000">
    <property type="entry name" value="Glycogen Phosphorylase B"/>
    <property type="match status" value="2"/>
</dbReference>
<dbReference type="AlphaFoldDB" id="A0A418PLJ5"/>
<dbReference type="InterPro" id="IPR001296">
    <property type="entry name" value="Glyco_trans_1"/>
</dbReference>
<dbReference type="GO" id="GO:0016757">
    <property type="term" value="F:glycosyltransferase activity"/>
    <property type="evidence" value="ECO:0007669"/>
    <property type="project" value="InterPro"/>
</dbReference>
<gene>
    <name evidence="2" type="ORF">D0X99_20280</name>
</gene>
<dbReference type="RefSeq" id="WP_119479693.1">
    <property type="nucleotide sequence ID" value="NZ_QXML01000035.1"/>
</dbReference>